<feature type="compositionally biased region" description="Polar residues" evidence="1">
    <location>
        <begin position="1"/>
        <end position="18"/>
    </location>
</feature>
<reference evidence="4 5" key="1">
    <citation type="submission" date="2015-03" db="EMBL/GenBank/DDBJ databases">
        <authorList>
            <consortium name="Pathogen Informatics"/>
        </authorList>
    </citation>
    <scope>NUCLEOTIDE SEQUENCE [LARGE SCALE GENOMIC DNA]</scope>
    <source>
        <strain evidence="4">K00500041</strain>
        <strain evidence="5">N09902308</strain>
    </source>
</reference>
<proteinExistence type="predicted"/>
<feature type="region of interest" description="Disordered" evidence="1">
    <location>
        <begin position="1"/>
        <end position="37"/>
    </location>
</feature>
<evidence type="ECO:0000256" key="1">
    <source>
        <dbReference type="SAM" id="MobiDB-lite"/>
    </source>
</evidence>
<organism evidence="2 4">
    <name type="scientific">Mycobacterium tuberculosis</name>
    <dbReference type="NCBI Taxonomy" id="1773"/>
    <lineage>
        <taxon>Bacteria</taxon>
        <taxon>Bacillati</taxon>
        <taxon>Actinomycetota</taxon>
        <taxon>Actinomycetes</taxon>
        <taxon>Mycobacteriales</taxon>
        <taxon>Mycobacteriaceae</taxon>
        <taxon>Mycobacterium</taxon>
        <taxon>Mycobacterium tuberculosis complex</taxon>
    </lineage>
</organism>
<protein>
    <submittedName>
        <fullName evidence="2">Uncharacterized protein</fullName>
    </submittedName>
</protein>
<dbReference type="EMBL" id="CSAE01001028">
    <property type="protein sequence ID" value="COX22432.1"/>
    <property type="molecule type" value="Genomic_DNA"/>
</dbReference>
<evidence type="ECO:0000313" key="3">
    <source>
        <dbReference type="EMBL" id="CPA87781.1"/>
    </source>
</evidence>
<sequence length="87" mass="9808">MSVNQRSEAANARGNQCPISDPAQRHNDQHVFSPNSLAQDKCVLRADRDLERHHGNEADKHLKRHSGTLNHHMHANDLNAQIVIANF</sequence>
<dbReference type="EMBL" id="CSBK01003397">
    <property type="protein sequence ID" value="CPA87781.1"/>
    <property type="molecule type" value="Genomic_DNA"/>
</dbReference>
<name>A0A0U0SUA9_MYCTX</name>
<dbReference type="Proteomes" id="UP000038802">
    <property type="component" value="Unassembled WGS sequence"/>
</dbReference>
<dbReference type="AlphaFoldDB" id="A0A0U0SUA9"/>
<evidence type="ECO:0000313" key="5">
    <source>
        <dbReference type="Proteomes" id="UP000039021"/>
    </source>
</evidence>
<evidence type="ECO:0000313" key="4">
    <source>
        <dbReference type="Proteomes" id="UP000038802"/>
    </source>
</evidence>
<gene>
    <name evidence="2" type="ORF">ERS007703_04935</name>
    <name evidence="3" type="ORF">ERS007739_04911</name>
</gene>
<accession>A0A0U0SUA9</accession>
<reference evidence="3" key="2">
    <citation type="submission" date="2015-03" db="EMBL/GenBank/DDBJ databases">
        <authorList>
            <consortium name="Pathogen Informatics"/>
            <person name="Murphy D."/>
        </authorList>
    </citation>
    <scope>NUCLEOTIDE SEQUENCE</scope>
    <source>
        <strain evidence="3">N09902308</strain>
    </source>
</reference>
<reference evidence="2" key="3">
    <citation type="submission" date="2015-03" db="EMBL/GenBank/DDBJ databases">
        <authorList>
            <person name="Murphy D."/>
        </authorList>
    </citation>
    <scope>NUCLEOTIDE SEQUENCE [LARGE SCALE GENOMIC DNA]</scope>
    <source>
        <strain evidence="2">K00500041</strain>
    </source>
</reference>
<dbReference type="Proteomes" id="UP000039021">
    <property type="component" value="Unassembled WGS sequence"/>
</dbReference>
<evidence type="ECO:0000313" key="2">
    <source>
        <dbReference type="EMBL" id="COX22432.1"/>
    </source>
</evidence>